<accession>A0A4C1SWW4</accession>
<evidence type="ECO:0000313" key="1">
    <source>
        <dbReference type="EMBL" id="GBP05767.1"/>
    </source>
</evidence>
<gene>
    <name evidence="1" type="ORF">EVAR_5087_1</name>
</gene>
<reference evidence="1 2" key="1">
    <citation type="journal article" date="2019" name="Commun. Biol.">
        <title>The bagworm genome reveals a unique fibroin gene that provides high tensile strength.</title>
        <authorList>
            <person name="Kono N."/>
            <person name="Nakamura H."/>
            <person name="Ohtoshi R."/>
            <person name="Tomita M."/>
            <person name="Numata K."/>
            <person name="Arakawa K."/>
        </authorList>
    </citation>
    <scope>NUCLEOTIDE SEQUENCE [LARGE SCALE GENOMIC DNA]</scope>
</reference>
<dbReference type="EMBL" id="BGZK01000019">
    <property type="protein sequence ID" value="GBP05767.1"/>
    <property type="molecule type" value="Genomic_DNA"/>
</dbReference>
<organism evidence="1 2">
    <name type="scientific">Eumeta variegata</name>
    <name type="common">Bagworm moth</name>
    <name type="synonym">Eumeta japonica</name>
    <dbReference type="NCBI Taxonomy" id="151549"/>
    <lineage>
        <taxon>Eukaryota</taxon>
        <taxon>Metazoa</taxon>
        <taxon>Ecdysozoa</taxon>
        <taxon>Arthropoda</taxon>
        <taxon>Hexapoda</taxon>
        <taxon>Insecta</taxon>
        <taxon>Pterygota</taxon>
        <taxon>Neoptera</taxon>
        <taxon>Endopterygota</taxon>
        <taxon>Lepidoptera</taxon>
        <taxon>Glossata</taxon>
        <taxon>Ditrysia</taxon>
        <taxon>Tineoidea</taxon>
        <taxon>Psychidae</taxon>
        <taxon>Oiketicinae</taxon>
        <taxon>Eumeta</taxon>
    </lineage>
</organism>
<sequence>MNESLHSTLEGLRSESIFCSKICARVAPSCVFYSYQFENIGRKLPVVRGRRHLPHAVLDHCPDVVGKSTCSRVEFVDCINVVGNAIQGGSDDFFKRG</sequence>
<keyword evidence="2" id="KW-1185">Reference proteome</keyword>
<proteinExistence type="predicted"/>
<comment type="caution">
    <text evidence="1">The sequence shown here is derived from an EMBL/GenBank/DDBJ whole genome shotgun (WGS) entry which is preliminary data.</text>
</comment>
<protein>
    <submittedName>
        <fullName evidence="1">Uncharacterized protein</fullName>
    </submittedName>
</protein>
<name>A0A4C1SWW4_EUMVA</name>
<dbReference type="Proteomes" id="UP000299102">
    <property type="component" value="Unassembled WGS sequence"/>
</dbReference>
<evidence type="ECO:0000313" key="2">
    <source>
        <dbReference type="Proteomes" id="UP000299102"/>
    </source>
</evidence>
<dbReference type="AlphaFoldDB" id="A0A4C1SWW4"/>